<evidence type="ECO:0000313" key="3">
    <source>
        <dbReference type="Ensembl" id="ENSORLP00020022129.1"/>
    </source>
</evidence>
<proteinExistence type="predicted"/>
<dbReference type="Ensembl" id="ENSORLT00020012829.1">
    <property type="protein sequence ID" value="ENSORLP00020022129.1"/>
    <property type="gene ID" value="ENSORLG00020002264.1"/>
</dbReference>
<organism evidence="3 4">
    <name type="scientific">Oryzias latipes</name>
    <name type="common">Japanese rice fish</name>
    <name type="synonym">Japanese killifish</name>
    <dbReference type="NCBI Taxonomy" id="8090"/>
    <lineage>
        <taxon>Eukaryota</taxon>
        <taxon>Metazoa</taxon>
        <taxon>Chordata</taxon>
        <taxon>Craniata</taxon>
        <taxon>Vertebrata</taxon>
        <taxon>Euteleostomi</taxon>
        <taxon>Actinopterygii</taxon>
        <taxon>Neopterygii</taxon>
        <taxon>Teleostei</taxon>
        <taxon>Neoteleostei</taxon>
        <taxon>Acanthomorphata</taxon>
        <taxon>Ovalentaria</taxon>
        <taxon>Atherinomorphae</taxon>
        <taxon>Beloniformes</taxon>
        <taxon>Adrianichthyidae</taxon>
        <taxon>Oryziinae</taxon>
        <taxon>Oryzias</taxon>
    </lineage>
</organism>
<evidence type="ECO:0000256" key="2">
    <source>
        <dbReference type="SAM" id="MobiDB-lite"/>
    </source>
</evidence>
<sequence>MRAPRVSVSQSCRRPRTRSALCTQKSGRARAETRYCCRTQYPLSFPLVTPFFFLLCTQKMQERLAEMELELRSAQEEAQQQERNTQNLNDVLNSKEAEAAELCQVIDEQNRMLCSLRKLAGRSQLQQLQVSGAETGRGQAEVLALQASLFQAQLELQAGQRSQRQAARAQEDQSRALQRLEKDLQGLLLHRRETARHNQELQLALQRVQSALQEKEEQLRKRDHDRSQADMENERTIRELKTSLQTKEQLLEEYSEMLEDPKEQRDSLLQKLRQRIKERDQALEKAVDDRFRCVEEKEEATRHLQLLIREKDRDLERQRCVLTNNEETIVSLEMLVRGKALQLEQVSDAWRSAQQQRRDLEDRQGCALKERDGVIEQLQTALQALTQEAQGLRSSLLAQIHSIPGDIMEELKLRLQLKDRLLKEVLADRTHQAQQHEEQVQDLLRTINSKDQYIQVRRSMKYQRGFSLQESAAQLSQVIAEQTTRLQELRRQLGSGFGPNPDSEADLGVELQALKEELSLALRREKESEELSRSQVARIESLCRTLRVKEEIDFQRQLADPSHLPLVEQLTQEVQELREALVQLDSLSARGSVRVSGGPAEFGGGDQRSGGQFA</sequence>
<feature type="coiled-coil region" evidence="1">
    <location>
        <begin position="57"/>
        <end position="112"/>
    </location>
</feature>
<reference evidence="3 4" key="2">
    <citation type="submission" date="2017-04" db="EMBL/GenBank/DDBJ databases">
        <title>CpG methylation of centromeres and impact of large insertions on vertebrate speciation.</title>
        <authorList>
            <person name="Ichikawa K."/>
            <person name="Yoshimura J."/>
            <person name="Morishita S."/>
        </authorList>
    </citation>
    <scope>NUCLEOTIDE SEQUENCE</scope>
    <source>
        <strain evidence="3 4">HNI</strain>
    </source>
</reference>
<feature type="coiled-coil region" evidence="1">
    <location>
        <begin position="472"/>
        <end position="531"/>
    </location>
</feature>
<protein>
    <submittedName>
        <fullName evidence="3">Uncharacterized protein</fullName>
    </submittedName>
</protein>
<reference key="1">
    <citation type="journal article" date="2007" name="Nature">
        <title>The medaka draft genome and insights into vertebrate genome evolution.</title>
        <authorList>
            <person name="Kasahara M."/>
            <person name="Naruse K."/>
            <person name="Sasaki S."/>
            <person name="Nakatani Y."/>
            <person name="Qu W."/>
            <person name="Ahsan B."/>
            <person name="Yamada T."/>
            <person name="Nagayasu Y."/>
            <person name="Doi K."/>
            <person name="Kasai Y."/>
            <person name="Jindo T."/>
            <person name="Kobayashi D."/>
            <person name="Shimada A."/>
            <person name="Toyoda A."/>
            <person name="Kuroki Y."/>
            <person name="Fujiyama A."/>
            <person name="Sasaki T."/>
            <person name="Shimizu A."/>
            <person name="Asakawa S."/>
            <person name="Shimizu N."/>
            <person name="Hashimoto S."/>
            <person name="Yang J."/>
            <person name="Lee Y."/>
            <person name="Matsushima K."/>
            <person name="Sugano S."/>
            <person name="Sakaizumi M."/>
            <person name="Narita T."/>
            <person name="Ohishi K."/>
            <person name="Haga S."/>
            <person name="Ohta F."/>
            <person name="Nomoto H."/>
            <person name="Nogata K."/>
            <person name="Morishita T."/>
            <person name="Endo T."/>
            <person name="Shin-I T."/>
            <person name="Takeda H."/>
            <person name="Morishita S."/>
            <person name="Kohara Y."/>
        </authorList>
    </citation>
    <scope>NUCLEOTIDE SEQUENCE [LARGE SCALE GENOMIC DNA]</scope>
    <source>
        <strain>Hd-rR</strain>
    </source>
</reference>
<dbReference type="InterPro" id="IPR052593">
    <property type="entry name" value="MT-associated_AKAP9-binding"/>
</dbReference>
<feature type="compositionally biased region" description="Gly residues" evidence="2">
    <location>
        <begin position="600"/>
        <end position="614"/>
    </location>
</feature>
<accession>A0A3P9LN20</accession>
<reference evidence="3" key="3">
    <citation type="submission" date="2025-08" db="UniProtKB">
        <authorList>
            <consortium name="Ensembl"/>
        </authorList>
    </citation>
    <scope>IDENTIFICATION</scope>
    <source>
        <strain evidence="3">HNI</strain>
    </source>
</reference>
<dbReference type="PANTHER" id="PTHR46501:SF2">
    <property type="entry name" value="MYOMEGALIN"/>
    <property type="match status" value="1"/>
</dbReference>
<reference evidence="3" key="4">
    <citation type="submission" date="2025-09" db="UniProtKB">
        <authorList>
            <consortium name="Ensembl"/>
        </authorList>
    </citation>
    <scope>IDENTIFICATION</scope>
    <source>
        <strain evidence="3">HNI</strain>
    </source>
</reference>
<feature type="region of interest" description="Disordered" evidence="2">
    <location>
        <begin position="593"/>
        <end position="614"/>
    </location>
</feature>
<name>A0A3P9LN20_ORYLA</name>
<evidence type="ECO:0000256" key="1">
    <source>
        <dbReference type="SAM" id="Coils"/>
    </source>
</evidence>
<feature type="region of interest" description="Disordered" evidence="2">
    <location>
        <begin position="214"/>
        <end position="233"/>
    </location>
</feature>
<dbReference type="Proteomes" id="UP000265180">
    <property type="component" value="Chromosome 4"/>
</dbReference>
<evidence type="ECO:0000313" key="4">
    <source>
        <dbReference type="Proteomes" id="UP000265180"/>
    </source>
</evidence>
<dbReference type="AlphaFoldDB" id="A0A3P9LN20"/>
<keyword evidence="1" id="KW-0175">Coiled coil</keyword>
<feature type="coiled-coil region" evidence="1">
    <location>
        <begin position="343"/>
        <end position="446"/>
    </location>
</feature>
<dbReference type="PANTHER" id="PTHR46501">
    <property type="entry name" value="MYOMEGALIN"/>
    <property type="match status" value="1"/>
</dbReference>